<feature type="domain" description="Glycosyl transferase family 1" evidence="2">
    <location>
        <begin position="230"/>
        <end position="398"/>
    </location>
</feature>
<dbReference type="RefSeq" id="WP_221226955.1">
    <property type="nucleotide sequence ID" value="NZ_JACIDX010000001.1"/>
</dbReference>
<evidence type="ECO:0000313" key="4">
    <source>
        <dbReference type="EMBL" id="MBB3953518.1"/>
    </source>
</evidence>
<accession>A0A7W6G4R7</accession>
<dbReference type="PANTHER" id="PTHR46401:SF2">
    <property type="entry name" value="GLYCOSYLTRANSFERASE WBBK-RELATED"/>
    <property type="match status" value="1"/>
</dbReference>
<proteinExistence type="predicted"/>
<dbReference type="Pfam" id="PF12000">
    <property type="entry name" value="Glyco_trans_4_3"/>
    <property type="match status" value="1"/>
</dbReference>
<dbReference type="Gene3D" id="3.40.50.2000">
    <property type="entry name" value="Glycogen Phosphorylase B"/>
    <property type="match status" value="2"/>
</dbReference>
<sequence length="437" mass="48421">MTGRIDSERAVQPMAVQDIVFIHQNMPGQFRHLAMALAKQKDRFRVFFITCRKGVDMAGIETLRYERPQPKERSSEPFARSFEAAAGFGRAVAGVALDLARKGVRPALVLYHPGWGEGLFLRDIWPGARLLSYAEYYYQPRGGDIGFDPIFPVTPAGLFNSRAMNANLLLAHEQADVLLSPTHWQKSRHPAILRGKTAVIFDGIDTNRAKPDPKAGFKLPDGRVLTRKFEVITYVARNLEPHRGYHVFMQALPKLLAVRPHATVLIVGGSDVSYSPRPRDGHADWRAKFAAEIDLGADGARVHHLGKLPYSDYMALLQISSAHVYLTYPFVLSWSCLEAMAAGCMLVASDTAPVREVIRHEENGLLVPFFDGDQLVAAVCRALDDKALAQRLRKAARETVVARYELQNCVKQQLALVEQLLAPPPPRPAPAPAPVVA</sequence>
<dbReference type="SUPFAM" id="SSF53756">
    <property type="entry name" value="UDP-Glycosyltransferase/glycogen phosphorylase"/>
    <property type="match status" value="1"/>
</dbReference>
<evidence type="ECO:0000313" key="5">
    <source>
        <dbReference type="Proteomes" id="UP000548867"/>
    </source>
</evidence>
<protein>
    <submittedName>
        <fullName evidence="4">Glycosyltransferase involved in cell wall biosynthesis</fullName>
    </submittedName>
</protein>
<feature type="domain" description="Glycosyl transferase family 4" evidence="3">
    <location>
        <begin position="44"/>
        <end position="208"/>
    </location>
</feature>
<dbReference type="GO" id="GO:0009103">
    <property type="term" value="P:lipopolysaccharide biosynthetic process"/>
    <property type="evidence" value="ECO:0007669"/>
    <property type="project" value="TreeGrafter"/>
</dbReference>
<dbReference type="AlphaFoldDB" id="A0A7W6G4R7"/>
<reference evidence="4 5" key="1">
    <citation type="submission" date="2020-08" db="EMBL/GenBank/DDBJ databases">
        <title>Genomic Encyclopedia of Type Strains, Phase IV (KMG-IV): sequencing the most valuable type-strain genomes for metagenomic binning, comparative biology and taxonomic classification.</title>
        <authorList>
            <person name="Goeker M."/>
        </authorList>
    </citation>
    <scope>NUCLEOTIDE SEQUENCE [LARGE SCALE GENOMIC DNA]</scope>
    <source>
        <strain evidence="4 5">DSM 27057</strain>
    </source>
</reference>
<dbReference type="EMBL" id="JACIDX010000001">
    <property type="protein sequence ID" value="MBB3953518.1"/>
    <property type="molecule type" value="Genomic_DNA"/>
</dbReference>
<keyword evidence="5" id="KW-1185">Reference proteome</keyword>
<evidence type="ECO:0000259" key="2">
    <source>
        <dbReference type="Pfam" id="PF00534"/>
    </source>
</evidence>
<dbReference type="InterPro" id="IPR001296">
    <property type="entry name" value="Glyco_trans_1"/>
</dbReference>
<comment type="caution">
    <text evidence="4">The sequence shown here is derived from an EMBL/GenBank/DDBJ whole genome shotgun (WGS) entry which is preliminary data.</text>
</comment>
<dbReference type="InterPro" id="IPR022623">
    <property type="entry name" value="Glyco_trans_4"/>
</dbReference>
<name>A0A7W6G4R7_9SPHN</name>
<dbReference type="GO" id="GO:0016757">
    <property type="term" value="F:glycosyltransferase activity"/>
    <property type="evidence" value="ECO:0007669"/>
    <property type="project" value="InterPro"/>
</dbReference>
<dbReference type="PANTHER" id="PTHR46401">
    <property type="entry name" value="GLYCOSYLTRANSFERASE WBBK-RELATED"/>
    <property type="match status" value="1"/>
</dbReference>
<keyword evidence="1 4" id="KW-0808">Transferase</keyword>
<evidence type="ECO:0000256" key="1">
    <source>
        <dbReference type="ARBA" id="ARBA00022679"/>
    </source>
</evidence>
<gene>
    <name evidence="4" type="ORF">GGR38_000430</name>
</gene>
<dbReference type="Proteomes" id="UP000548867">
    <property type="component" value="Unassembled WGS sequence"/>
</dbReference>
<dbReference type="Pfam" id="PF00534">
    <property type="entry name" value="Glycos_transf_1"/>
    <property type="match status" value="1"/>
</dbReference>
<evidence type="ECO:0000259" key="3">
    <source>
        <dbReference type="Pfam" id="PF12000"/>
    </source>
</evidence>
<organism evidence="4 5">
    <name type="scientific">Novosphingobium sediminicola</name>
    <dbReference type="NCBI Taxonomy" id="563162"/>
    <lineage>
        <taxon>Bacteria</taxon>
        <taxon>Pseudomonadati</taxon>
        <taxon>Pseudomonadota</taxon>
        <taxon>Alphaproteobacteria</taxon>
        <taxon>Sphingomonadales</taxon>
        <taxon>Sphingomonadaceae</taxon>
        <taxon>Novosphingobium</taxon>
    </lineage>
</organism>